<feature type="domain" description="HYR" evidence="3">
    <location>
        <begin position="1152"/>
        <end position="1230"/>
    </location>
</feature>
<protein>
    <submittedName>
        <fullName evidence="4">HYR domain-containing protein</fullName>
    </submittedName>
</protein>
<feature type="region of interest" description="Disordered" evidence="2">
    <location>
        <begin position="1231"/>
        <end position="1264"/>
    </location>
</feature>
<dbReference type="Pfam" id="PF02494">
    <property type="entry name" value="HYR"/>
    <property type="match status" value="4"/>
</dbReference>
<dbReference type="PROSITE" id="PS50825">
    <property type="entry name" value="HYR"/>
    <property type="match status" value="3"/>
</dbReference>
<dbReference type="OrthoDB" id="5242130at2"/>
<sequence>MLNSIQGVGTLQVLVVLVLAVVTGCSEPASGGTRQPVVARAKASAAEPPFLVRDLLETDAPYYTGAHHFTAMGNHVFFTNTTPGTGTELWRSDGTAKGTALVQDLLPGAGFSSPSLLTELGGWLYFTSGTWDSQGLWRTRGTPDSTEFVHALRDSPRFIARMGDALYFIARGGFESPRVSSLWRSDGTAAGTLPLTAVRNPSSNSGAKWVQVNGTLFFAGEDTVHGEQLWKTDGTLEGTGLVKDVFRGTDFSGLADFVAVNDLALFWARDTLNVPDQLWRSDGTTEGTVRVQSYPRGSSRTTPLTVVGELAYFQAVSTPYGQELWRTDGTDSGTYRLNLMPVVANQRSPNLLTAFSGQIFFMAMNEQAEWMLWRSDGTEQGSKPVTSVIYDAQSATGSYGPMLATPDGLYFFAGQPGMSHELWKSDGTAAGTVRLTEGLGLTRDLDKLHLWKDGTLYFSTRGGELWTSDGTSEGTRVLLRKTGATASSNPREAVNLKGRLFFVTDGAGYERDLWMSDGTREGTEPLTDLRPGADGGTPFHLMAARSQLYFMESSSKDDYRIWRTDGTRPGTRVVGSLPLSRFDTFEKGRMAVIGEELFFVRRSGNEDELWKTDGTPDGSVFLKRSPGLTFGWNPQQFTPAGGRLFFVADTHLRREALWVSDGTPGGTRMVAKTSAMAFGRGDINRVVPVGDEVFFFASIAGEGATLWKSDGTETGTVQIAVGVSPPEGNNTAVVDGTLYFINWTYSVDTGSSATELWRSNGLTALKVKDLLPAPHTSRPAPDFLTAFRGAVYFWAYDAAHGYELWKSDGTAAGTGMLKELNAGRMGAVLEPGPLVALGPDGPLMFSASDGVSGMELWQTDGTAEGTVPAADLVPGHDSSSPKGLTVAGRHLFFSAYQKDTGVELWALPRTVADTTPPEVVCPAHPFVEATSPQGARVFFTRATATDDTDPSPGLFYSPGWGEAFPMGDSSITVTAADEAGNRSSCRFDLTVRDTQPPALECPGPQRHEAMGPDGTHVWFPRLVASDVASVPVVRTSQPTGTRFPLGTTEVEVTATDGAGLRTTCHFPVEVVDTVAPRVTCPSPMKVEASMPEGAVVAFFPPIVDELVSIPTVVFSPASGSTLPMGWTSVRVTATDAAGNSNACTFSVEVVDTTPPRLTCPPRQRVTQTSESGAIASYPAVDVVDTVSTTRVEFNPPEGRQLPLGTTDVSVSATDTRANSAWCTFQVEVVRAPSQPGNGTPDAGTPDAGTQRPSPGQPTMLPPWESSGCGCAQTNGAPWAFLALMALGVLAPRARRGARR</sequence>
<evidence type="ECO:0000313" key="5">
    <source>
        <dbReference type="Proteomes" id="UP000315369"/>
    </source>
</evidence>
<dbReference type="EMBL" id="VIFM01000149">
    <property type="protein sequence ID" value="TQF12203.1"/>
    <property type="molecule type" value="Genomic_DNA"/>
</dbReference>
<evidence type="ECO:0000256" key="2">
    <source>
        <dbReference type="SAM" id="MobiDB-lite"/>
    </source>
</evidence>
<proteinExistence type="predicted"/>
<comment type="caution">
    <text evidence="4">The sequence shown here is derived from an EMBL/GenBank/DDBJ whole genome shotgun (WGS) entry which is preliminary data.</text>
</comment>
<reference evidence="4 5" key="1">
    <citation type="submission" date="2019-06" db="EMBL/GenBank/DDBJ databases">
        <authorList>
            <person name="Livingstone P."/>
            <person name="Whitworth D."/>
        </authorList>
    </citation>
    <scope>NUCLEOTIDE SEQUENCE [LARGE SCALE GENOMIC DNA]</scope>
    <source>
        <strain evidence="4 5">AM401</strain>
    </source>
</reference>
<dbReference type="InterPro" id="IPR003410">
    <property type="entry name" value="HYR_dom"/>
</dbReference>
<dbReference type="RefSeq" id="WP_141646050.1">
    <property type="nucleotide sequence ID" value="NZ_VIFM01000149.1"/>
</dbReference>
<evidence type="ECO:0000313" key="4">
    <source>
        <dbReference type="EMBL" id="TQF12203.1"/>
    </source>
</evidence>
<evidence type="ECO:0000256" key="1">
    <source>
        <dbReference type="ARBA" id="ARBA00022737"/>
    </source>
</evidence>
<accession>A0A540WT72</accession>
<dbReference type="PANTHER" id="PTHR24273">
    <property type="entry name" value="FI04643P-RELATED"/>
    <property type="match status" value="1"/>
</dbReference>
<name>A0A540WT72_9BACT</name>
<organism evidence="4 5">
    <name type="scientific">Myxococcus llanfairpwllgwyngyllgogerychwyrndrobwllllantysiliogogogochensis</name>
    <dbReference type="NCBI Taxonomy" id="2590453"/>
    <lineage>
        <taxon>Bacteria</taxon>
        <taxon>Pseudomonadati</taxon>
        <taxon>Myxococcota</taxon>
        <taxon>Myxococcia</taxon>
        <taxon>Myxococcales</taxon>
        <taxon>Cystobacterineae</taxon>
        <taxon>Myxococcaceae</taxon>
        <taxon>Myxococcus</taxon>
    </lineage>
</organism>
<keyword evidence="5" id="KW-1185">Reference proteome</keyword>
<keyword evidence="1" id="KW-0677">Repeat</keyword>
<feature type="domain" description="HYR" evidence="3">
    <location>
        <begin position="912"/>
        <end position="993"/>
    </location>
</feature>
<gene>
    <name evidence="4" type="ORF">FJV41_30220</name>
</gene>
<dbReference type="Proteomes" id="UP000315369">
    <property type="component" value="Unassembled WGS sequence"/>
</dbReference>
<feature type="domain" description="HYR" evidence="3">
    <location>
        <begin position="1071"/>
        <end position="1151"/>
    </location>
</feature>
<dbReference type="PANTHER" id="PTHR24273:SF32">
    <property type="entry name" value="HYALIN"/>
    <property type="match status" value="1"/>
</dbReference>
<evidence type="ECO:0000259" key="3">
    <source>
        <dbReference type="PROSITE" id="PS50825"/>
    </source>
</evidence>